<name>A0ABV0P629_9TELE</name>
<reference evidence="1 2" key="1">
    <citation type="submission" date="2021-06" db="EMBL/GenBank/DDBJ databases">
        <authorList>
            <person name="Palmer J.M."/>
        </authorList>
    </citation>
    <scope>NUCLEOTIDE SEQUENCE [LARGE SCALE GENOMIC DNA]</scope>
    <source>
        <strain evidence="1 2">GA_2019</strain>
        <tissue evidence="1">Muscle</tissue>
    </source>
</reference>
<accession>A0ABV0P629</accession>
<dbReference type="Proteomes" id="UP001476798">
    <property type="component" value="Unassembled WGS sequence"/>
</dbReference>
<evidence type="ECO:0000313" key="2">
    <source>
        <dbReference type="Proteomes" id="UP001476798"/>
    </source>
</evidence>
<dbReference type="EMBL" id="JAHRIO010061611">
    <property type="protein sequence ID" value="MEQ2178893.1"/>
    <property type="molecule type" value="Genomic_DNA"/>
</dbReference>
<evidence type="ECO:0008006" key="3">
    <source>
        <dbReference type="Google" id="ProtNLM"/>
    </source>
</evidence>
<sequence>MWVLGHFLYLIYCFYYDNKVKHQHLCGDQLQMVERPLEQKLTSSAIKPSNRRDKTAMCVLFRSQHNYSRRCSCYANAATLLKCEQKVHNQTSALTAAGKAGCFTKSCL</sequence>
<evidence type="ECO:0000313" key="1">
    <source>
        <dbReference type="EMBL" id="MEQ2178893.1"/>
    </source>
</evidence>
<gene>
    <name evidence="1" type="ORF">GOODEAATRI_018924</name>
</gene>
<proteinExistence type="predicted"/>
<organism evidence="1 2">
    <name type="scientific">Goodea atripinnis</name>
    <dbReference type="NCBI Taxonomy" id="208336"/>
    <lineage>
        <taxon>Eukaryota</taxon>
        <taxon>Metazoa</taxon>
        <taxon>Chordata</taxon>
        <taxon>Craniata</taxon>
        <taxon>Vertebrata</taxon>
        <taxon>Euteleostomi</taxon>
        <taxon>Actinopterygii</taxon>
        <taxon>Neopterygii</taxon>
        <taxon>Teleostei</taxon>
        <taxon>Neoteleostei</taxon>
        <taxon>Acanthomorphata</taxon>
        <taxon>Ovalentaria</taxon>
        <taxon>Atherinomorphae</taxon>
        <taxon>Cyprinodontiformes</taxon>
        <taxon>Goodeidae</taxon>
        <taxon>Goodea</taxon>
    </lineage>
</organism>
<protein>
    <recommendedName>
        <fullName evidence="3">Secreted protein</fullName>
    </recommendedName>
</protein>
<comment type="caution">
    <text evidence="1">The sequence shown here is derived from an EMBL/GenBank/DDBJ whole genome shotgun (WGS) entry which is preliminary data.</text>
</comment>
<keyword evidence="2" id="KW-1185">Reference proteome</keyword>